<evidence type="ECO:0008006" key="3">
    <source>
        <dbReference type="Google" id="ProtNLM"/>
    </source>
</evidence>
<accession>A0A8S9JVA5</accession>
<dbReference type="EMBL" id="QGKX02000004">
    <property type="protein sequence ID" value="KAF3603834.1"/>
    <property type="molecule type" value="Genomic_DNA"/>
</dbReference>
<dbReference type="PANTHER" id="PTHR24414">
    <property type="entry name" value="F-BOX/KELCH-REPEAT PROTEIN SKIP4"/>
    <property type="match status" value="1"/>
</dbReference>
<dbReference type="InterPro" id="IPR050354">
    <property type="entry name" value="F-box/kelch-repeat_ARATH"/>
</dbReference>
<name>A0A8S9JVA5_BRACR</name>
<proteinExistence type="predicted"/>
<dbReference type="Proteomes" id="UP000712600">
    <property type="component" value="Unassembled WGS sequence"/>
</dbReference>
<dbReference type="PANTHER" id="PTHR24414:SF168">
    <property type="entry name" value="F-BOX DOMAIN-CONTAINING PROTEIN"/>
    <property type="match status" value="1"/>
</dbReference>
<reference evidence="1" key="1">
    <citation type="submission" date="2019-12" db="EMBL/GenBank/DDBJ databases">
        <title>Genome sequencing and annotation of Brassica cretica.</title>
        <authorList>
            <person name="Studholme D.J."/>
            <person name="Sarris P."/>
        </authorList>
    </citation>
    <scope>NUCLEOTIDE SEQUENCE</scope>
    <source>
        <strain evidence="1">PFS-109/04</strain>
        <tissue evidence="1">Leaf</tissue>
    </source>
</reference>
<protein>
    <recommendedName>
        <fullName evidence="3">F-box domain-containing protein</fullName>
    </recommendedName>
</protein>
<gene>
    <name evidence="1" type="ORF">F2Q69_00033246</name>
</gene>
<evidence type="ECO:0000313" key="1">
    <source>
        <dbReference type="EMBL" id="KAF3603834.1"/>
    </source>
</evidence>
<evidence type="ECO:0000313" key="2">
    <source>
        <dbReference type="Proteomes" id="UP000712600"/>
    </source>
</evidence>
<organism evidence="1 2">
    <name type="scientific">Brassica cretica</name>
    <name type="common">Mustard</name>
    <dbReference type="NCBI Taxonomy" id="69181"/>
    <lineage>
        <taxon>Eukaryota</taxon>
        <taxon>Viridiplantae</taxon>
        <taxon>Streptophyta</taxon>
        <taxon>Embryophyta</taxon>
        <taxon>Tracheophyta</taxon>
        <taxon>Spermatophyta</taxon>
        <taxon>Magnoliopsida</taxon>
        <taxon>eudicotyledons</taxon>
        <taxon>Gunneridae</taxon>
        <taxon>Pentapetalae</taxon>
        <taxon>rosids</taxon>
        <taxon>malvids</taxon>
        <taxon>Brassicales</taxon>
        <taxon>Brassicaceae</taxon>
        <taxon>Brassiceae</taxon>
        <taxon>Brassica</taxon>
    </lineage>
</organism>
<comment type="caution">
    <text evidence="1">The sequence shown here is derived from an EMBL/GenBank/DDBJ whole genome shotgun (WGS) entry which is preliminary data.</text>
</comment>
<sequence length="84" mass="9521">MKSHRTFLPVSPDGIIHLSLSLVSKSFRSLLSPLEIYKTRSQIGVNETCVYVCLKLPNQPCESWFSLWTNSLIKNEPKGEGRLT</sequence>